<dbReference type="AlphaFoldDB" id="A0A2S8FWD0"/>
<accession>A0A2S8FWD0</accession>
<dbReference type="InterPro" id="IPR046342">
    <property type="entry name" value="CBS_dom_sf"/>
</dbReference>
<feature type="transmembrane region" description="Helical" evidence="3">
    <location>
        <begin position="122"/>
        <end position="142"/>
    </location>
</feature>
<dbReference type="Pfam" id="PF01595">
    <property type="entry name" value="CNNM"/>
    <property type="match status" value="1"/>
</dbReference>
<evidence type="ECO:0000256" key="3">
    <source>
        <dbReference type="SAM" id="Phobius"/>
    </source>
</evidence>
<dbReference type="SUPFAM" id="SSF56176">
    <property type="entry name" value="FAD-binding/transporter-associated domain-like"/>
    <property type="match status" value="1"/>
</dbReference>
<reference evidence="5 6" key="1">
    <citation type="submission" date="2018-02" db="EMBL/GenBank/DDBJ databases">
        <title>Comparative genomes isolates from brazilian mangrove.</title>
        <authorList>
            <person name="Araujo J.E."/>
            <person name="Taketani R.G."/>
            <person name="Silva M.C.P."/>
            <person name="Loureco M.V."/>
            <person name="Andreote F.D."/>
        </authorList>
    </citation>
    <scope>NUCLEOTIDE SEQUENCE [LARGE SCALE GENOMIC DNA]</scope>
    <source>
        <strain evidence="5 6">NAP PRIS-MGV</strain>
    </source>
</reference>
<protein>
    <recommendedName>
        <fullName evidence="4">Transporter-associated domain-containing protein</fullName>
    </recommendedName>
</protein>
<dbReference type="EMBL" id="PUIB01000013">
    <property type="protein sequence ID" value="PQO36492.1"/>
    <property type="molecule type" value="Genomic_DNA"/>
</dbReference>
<keyword evidence="3" id="KW-0812">Transmembrane</keyword>
<evidence type="ECO:0000259" key="4">
    <source>
        <dbReference type="SMART" id="SM01091"/>
    </source>
</evidence>
<feature type="transmembrane region" description="Helical" evidence="3">
    <location>
        <begin position="12"/>
        <end position="34"/>
    </location>
</feature>
<dbReference type="InterPro" id="IPR005170">
    <property type="entry name" value="Transptr-assoc_dom"/>
</dbReference>
<organism evidence="5 6">
    <name type="scientific">Blastopirellula marina</name>
    <dbReference type="NCBI Taxonomy" id="124"/>
    <lineage>
        <taxon>Bacteria</taxon>
        <taxon>Pseudomonadati</taxon>
        <taxon>Planctomycetota</taxon>
        <taxon>Planctomycetia</taxon>
        <taxon>Pirellulales</taxon>
        <taxon>Pirellulaceae</taxon>
        <taxon>Blastopirellula</taxon>
    </lineage>
</organism>
<dbReference type="PANTHER" id="PTHR22777">
    <property type="entry name" value="HEMOLYSIN-RELATED"/>
    <property type="match status" value="1"/>
</dbReference>
<evidence type="ECO:0000313" key="6">
    <source>
        <dbReference type="Proteomes" id="UP000239388"/>
    </source>
</evidence>
<dbReference type="PANTHER" id="PTHR22777:SF17">
    <property type="entry name" value="UPF0053 PROTEIN SLL0260"/>
    <property type="match status" value="1"/>
</dbReference>
<dbReference type="RefSeq" id="WP_105354583.1">
    <property type="nucleotide sequence ID" value="NZ_PUIB01000013.1"/>
</dbReference>
<sequence>MDLITAITPWLIFMAALLALSGIFSAAEAAFFYLKVEDRRKLATGGKTQQIAAQLLNDPDRLLSAVLFWNLVVNVLYFSLASVVGIRIEKEFGGAAAAGFAGGSLMMIIFSSEMLPKSLAVLRAPGIATLLAIPAAIAIRLADPILPMLRLVITLSRRLIWPGFKPEPYLQVSDLERAIQFSTENAALLEQEQVALQNIVSLSDLTVNELMRPRRQYRSFRPPVMRADLDGEVPPSGYLLVTEPDSEDVAGAFNLMTATELPEENLERLASPVLYAPWCTKASVVLQQMITRQREVAAIVNELGEVIGVLTLSDAAEAIFSYHSGRSERLLHRQTFEEVEPGVWLIPGMTSLRRLAKRFGADVPPIRPTTVNGLLHEELEQLPEPGDEVSWGPFHFHVVSVPQRGQPIVRLSLIQNEEEST</sequence>
<keyword evidence="3" id="KW-1133">Transmembrane helix</keyword>
<gene>
    <name evidence="5" type="ORF">C5Y98_12385</name>
</gene>
<comment type="caution">
    <text evidence="5">The sequence shown here is derived from an EMBL/GenBank/DDBJ whole genome shotgun (WGS) entry which is preliminary data.</text>
</comment>
<dbReference type="GO" id="GO:0050660">
    <property type="term" value="F:flavin adenine dinucleotide binding"/>
    <property type="evidence" value="ECO:0007669"/>
    <property type="project" value="InterPro"/>
</dbReference>
<feature type="transmembrane region" description="Helical" evidence="3">
    <location>
        <begin position="62"/>
        <end position="86"/>
    </location>
</feature>
<dbReference type="OrthoDB" id="235333at2"/>
<dbReference type="Gene3D" id="3.30.465.10">
    <property type="match status" value="1"/>
</dbReference>
<dbReference type="SUPFAM" id="SSF54631">
    <property type="entry name" value="CBS-domain pair"/>
    <property type="match status" value="1"/>
</dbReference>
<name>A0A2S8FWD0_9BACT</name>
<evidence type="ECO:0000256" key="2">
    <source>
        <dbReference type="ARBA" id="ARBA00023122"/>
    </source>
</evidence>
<keyword evidence="2" id="KW-0129">CBS domain</keyword>
<dbReference type="SMART" id="SM01091">
    <property type="entry name" value="CorC_HlyC"/>
    <property type="match status" value="1"/>
</dbReference>
<dbReference type="Gene3D" id="3.10.580.10">
    <property type="entry name" value="CBS-domain"/>
    <property type="match status" value="1"/>
</dbReference>
<proteinExistence type="predicted"/>
<feature type="transmembrane region" description="Helical" evidence="3">
    <location>
        <begin position="92"/>
        <end position="110"/>
    </location>
</feature>
<feature type="domain" description="Transporter-associated" evidence="4">
    <location>
        <begin position="337"/>
        <end position="415"/>
    </location>
</feature>
<dbReference type="Pfam" id="PF03471">
    <property type="entry name" value="CorC_HlyC"/>
    <property type="match status" value="1"/>
</dbReference>
<dbReference type="GO" id="GO:0005886">
    <property type="term" value="C:plasma membrane"/>
    <property type="evidence" value="ECO:0007669"/>
    <property type="project" value="TreeGrafter"/>
</dbReference>
<keyword evidence="3" id="KW-0472">Membrane</keyword>
<dbReference type="Proteomes" id="UP000239388">
    <property type="component" value="Unassembled WGS sequence"/>
</dbReference>
<dbReference type="InterPro" id="IPR036318">
    <property type="entry name" value="FAD-bd_PCMH-like_sf"/>
</dbReference>
<evidence type="ECO:0000256" key="1">
    <source>
        <dbReference type="ARBA" id="ARBA00022737"/>
    </source>
</evidence>
<keyword evidence="1" id="KW-0677">Repeat</keyword>
<evidence type="ECO:0000313" key="5">
    <source>
        <dbReference type="EMBL" id="PQO36492.1"/>
    </source>
</evidence>
<dbReference type="InterPro" id="IPR016169">
    <property type="entry name" value="FAD-bd_PCMH_sub2"/>
</dbReference>
<dbReference type="InterPro" id="IPR002550">
    <property type="entry name" value="CNNM"/>
</dbReference>